<dbReference type="Proteomes" id="UP000245168">
    <property type="component" value="Unassembled WGS sequence"/>
</dbReference>
<dbReference type="OrthoDB" id="7822918at2"/>
<keyword evidence="4" id="KW-1185">Reference proteome</keyword>
<comment type="caution">
    <text evidence="3">The sequence shown here is derived from an EMBL/GenBank/DDBJ whole genome shotgun (WGS) entry which is preliminary data.</text>
</comment>
<organism evidence="3 4">
    <name type="scientific">Marinicauda salina</name>
    <dbReference type="NCBI Taxonomy" id="2135793"/>
    <lineage>
        <taxon>Bacteria</taxon>
        <taxon>Pseudomonadati</taxon>
        <taxon>Pseudomonadota</taxon>
        <taxon>Alphaproteobacteria</taxon>
        <taxon>Maricaulales</taxon>
        <taxon>Maricaulaceae</taxon>
        <taxon>Marinicauda</taxon>
    </lineage>
</organism>
<protein>
    <recommendedName>
        <fullName evidence="5">DUF3617 family protein</fullName>
    </recommendedName>
</protein>
<proteinExistence type="predicted"/>
<evidence type="ECO:0000256" key="2">
    <source>
        <dbReference type="SAM" id="SignalP"/>
    </source>
</evidence>
<dbReference type="AlphaFoldDB" id="A0A2U2BV98"/>
<accession>A0A2U2BV98</accession>
<dbReference type="RefSeq" id="WP_109252271.1">
    <property type="nucleotide sequence ID" value="NZ_QEXV01000002.1"/>
</dbReference>
<dbReference type="EMBL" id="QEXV01000002">
    <property type="protein sequence ID" value="PWE17917.1"/>
    <property type="molecule type" value="Genomic_DNA"/>
</dbReference>
<sequence length="335" mass="36180">MSDIRTRPGAAVVAKQSLAAALALSCAALPFNAAAQSGPTPVPCVGTWRTVSDYVDGRSGGQYRRMRGGRDEGNVTVEVDDCGRVIRVTQGRTMELERTSVDPVTYEAELDAGGVHRTFRFVLNDPQSMSGEVVAQDPRLRVDRPTHLEFVGGAQPEDIGCGEAPERVEIDSELRDEVLTIVARLVGVPREEASRYIHIPTHIARTRMNDGGPDATWRSVEANMLLDASGRLLPVTSEGSRSGRIRVDQPGSSVCSTAEDELPEAVRMLRLTFRSPPGAGRNIVQAHVLDAETRIIETSYHAEEDRAGFDARAAAAIEAYDGVDEPVTGVHPDSQ</sequence>
<keyword evidence="2" id="KW-0732">Signal</keyword>
<gene>
    <name evidence="3" type="ORF">DDZ18_04910</name>
</gene>
<dbReference type="PROSITE" id="PS51257">
    <property type="entry name" value="PROKAR_LIPOPROTEIN"/>
    <property type="match status" value="1"/>
</dbReference>
<evidence type="ECO:0000256" key="1">
    <source>
        <dbReference type="SAM" id="MobiDB-lite"/>
    </source>
</evidence>
<evidence type="ECO:0000313" key="4">
    <source>
        <dbReference type="Proteomes" id="UP000245168"/>
    </source>
</evidence>
<evidence type="ECO:0008006" key="5">
    <source>
        <dbReference type="Google" id="ProtNLM"/>
    </source>
</evidence>
<feature type="chain" id="PRO_5015550894" description="DUF3617 family protein" evidence="2">
    <location>
        <begin position="36"/>
        <end position="335"/>
    </location>
</feature>
<feature type="signal peptide" evidence="2">
    <location>
        <begin position="1"/>
        <end position="35"/>
    </location>
</feature>
<feature type="region of interest" description="Disordered" evidence="1">
    <location>
        <begin position="237"/>
        <end position="256"/>
    </location>
</feature>
<evidence type="ECO:0000313" key="3">
    <source>
        <dbReference type="EMBL" id="PWE17917.1"/>
    </source>
</evidence>
<reference evidence="4" key="1">
    <citation type="submission" date="2018-05" db="EMBL/GenBank/DDBJ databases">
        <authorList>
            <person name="Liu B.-T."/>
        </authorList>
    </citation>
    <scope>NUCLEOTIDE SEQUENCE [LARGE SCALE GENOMIC DNA]</scope>
    <source>
        <strain evidence="4">WD6-1</strain>
    </source>
</reference>
<name>A0A2U2BV98_9PROT</name>